<dbReference type="AlphaFoldDB" id="A0A326TZM4"/>
<comment type="caution">
    <text evidence="3">The sequence shown here is derived from an EMBL/GenBank/DDBJ whole genome shotgun (WGS) entry which is preliminary data.</text>
</comment>
<dbReference type="PANTHER" id="PTHR43539:SF78">
    <property type="entry name" value="FLAVIN-CONTAINING MONOOXYGENASE"/>
    <property type="match status" value="1"/>
</dbReference>
<proteinExistence type="predicted"/>
<reference evidence="3 4" key="1">
    <citation type="submission" date="2018-06" db="EMBL/GenBank/DDBJ databases">
        <title>Genomic Encyclopedia of Archaeal and Bacterial Type Strains, Phase II (KMG-II): from individual species to whole genera.</title>
        <authorList>
            <person name="Goeker M."/>
        </authorList>
    </citation>
    <scope>NUCLEOTIDE SEQUENCE [LARGE SCALE GENOMIC DNA]</scope>
    <source>
        <strain evidence="3 4">ATCC BAA-1881</strain>
    </source>
</reference>
<dbReference type="Gene3D" id="3.50.50.60">
    <property type="entry name" value="FAD/NAD(P)-binding domain"/>
    <property type="match status" value="1"/>
</dbReference>
<feature type="domain" description="FAD/NAD(P)-binding" evidence="2">
    <location>
        <begin position="19"/>
        <end position="218"/>
    </location>
</feature>
<protein>
    <submittedName>
        <fullName evidence="3">Pyridine nucleotide-disulfide oxidoreductase</fullName>
    </submittedName>
</protein>
<keyword evidence="4" id="KW-1185">Reference proteome</keyword>
<name>A0A326TZM4_THEHA</name>
<dbReference type="PRINTS" id="PR00368">
    <property type="entry name" value="FADPNR"/>
</dbReference>
<dbReference type="OrthoDB" id="9778740at2"/>
<dbReference type="Pfam" id="PF07992">
    <property type="entry name" value="Pyr_redox_2"/>
    <property type="match status" value="1"/>
</dbReference>
<dbReference type="PANTHER" id="PTHR43539">
    <property type="entry name" value="FLAVIN-BINDING MONOOXYGENASE-LIKE PROTEIN (AFU_ORTHOLOGUE AFUA_4G09220)"/>
    <property type="match status" value="1"/>
</dbReference>
<dbReference type="RefSeq" id="WP_111325437.1">
    <property type="nucleotide sequence ID" value="NZ_BIFX01000001.1"/>
</dbReference>
<dbReference type="InterPro" id="IPR036188">
    <property type="entry name" value="FAD/NAD-bd_sf"/>
</dbReference>
<dbReference type="InterPro" id="IPR023753">
    <property type="entry name" value="FAD/NAD-binding_dom"/>
</dbReference>
<sequence length="412" mass="46438">MRQLLDQQPASSATSEMTYDAVVIGAGPYGLSIAAHLLHHGLRVAIFGKPLQLWRDYMPDGMWLRSEWWASSLSDPTGKGSIKAFFREIGYMPGEPLPIELFIRYGLWFQEQLVPEIQETFITDIEQQDGQFLLTRDDGGKLSSRVVIMAHGLHYYTYQPEAFQKFSPELVSHASTHKQFTRFQDKEVAVIGGGQSALETAALAQECGARVHLISRRPLTWIKGETPDDTFLHRILHPRAGINSDWVSWTLEKLPYAFYKLPKSLKATVTSRLYGPMGSSWLRPRVQNKATIHEAQPIVDMHETDRGIELRLSSGKQLTVEHIILGTGYRCDLRKVPMLNNALLSRIRTYEQAPLLSPFFESSVPNLYFVGFSSVLGAGPLYRFVLGADATARRVTAHVVRQFQKIGKGQHS</sequence>
<dbReference type="SUPFAM" id="SSF51905">
    <property type="entry name" value="FAD/NAD(P)-binding domain"/>
    <property type="match status" value="1"/>
</dbReference>
<evidence type="ECO:0000256" key="1">
    <source>
        <dbReference type="ARBA" id="ARBA00023002"/>
    </source>
</evidence>
<gene>
    <name evidence="3" type="ORF">EI42_05154</name>
</gene>
<accession>A0A326TZM4</accession>
<evidence type="ECO:0000313" key="4">
    <source>
        <dbReference type="Proteomes" id="UP000248806"/>
    </source>
</evidence>
<evidence type="ECO:0000259" key="2">
    <source>
        <dbReference type="Pfam" id="PF07992"/>
    </source>
</evidence>
<dbReference type="EMBL" id="QKUF01000028">
    <property type="protein sequence ID" value="PZW22942.1"/>
    <property type="molecule type" value="Genomic_DNA"/>
</dbReference>
<organism evidence="3 4">
    <name type="scientific">Thermosporothrix hazakensis</name>
    <dbReference type="NCBI Taxonomy" id="644383"/>
    <lineage>
        <taxon>Bacteria</taxon>
        <taxon>Bacillati</taxon>
        <taxon>Chloroflexota</taxon>
        <taxon>Ktedonobacteria</taxon>
        <taxon>Ktedonobacterales</taxon>
        <taxon>Thermosporotrichaceae</taxon>
        <taxon>Thermosporothrix</taxon>
    </lineage>
</organism>
<dbReference type="PRINTS" id="PR00469">
    <property type="entry name" value="PNDRDTASEII"/>
</dbReference>
<evidence type="ECO:0000313" key="3">
    <source>
        <dbReference type="EMBL" id="PZW22942.1"/>
    </source>
</evidence>
<dbReference type="GO" id="GO:0004497">
    <property type="term" value="F:monooxygenase activity"/>
    <property type="evidence" value="ECO:0007669"/>
    <property type="project" value="TreeGrafter"/>
</dbReference>
<dbReference type="GO" id="GO:0050660">
    <property type="term" value="F:flavin adenine dinucleotide binding"/>
    <property type="evidence" value="ECO:0007669"/>
    <property type="project" value="TreeGrafter"/>
</dbReference>
<dbReference type="InterPro" id="IPR050982">
    <property type="entry name" value="Auxin_biosynth/cation_transpt"/>
</dbReference>
<keyword evidence="1" id="KW-0560">Oxidoreductase</keyword>
<dbReference type="Proteomes" id="UP000248806">
    <property type="component" value="Unassembled WGS sequence"/>
</dbReference>